<feature type="chain" id="PRO_5031156522" evidence="1">
    <location>
        <begin position="22"/>
        <end position="278"/>
    </location>
</feature>
<comment type="caution">
    <text evidence="3">The sequence shown here is derived from an EMBL/GenBank/DDBJ whole genome shotgun (WGS) entry which is preliminary data.</text>
</comment>
<dbReference type="Proteomes" id="UP000542353">
    <property type="component" value="Unassembled WGS sequence"/>
</dbReference>
<dbReference type="PANTHER" id="PTHR30535">
    <property type="entry name" value="VITAMIN B12-BINDING PROTEIN"/>
    <property type="match status" value="1"/>
</dbReference>
<dbReference type="EMBL" id="JACHIH010000001">
    <property type="protein sequence ID" value="MBB5045451.1"/>
    <property type="molecule type" value="Genomic_DNA"/>
</dbReference>
<gene>
    <name evidence="3" type="ORF">HNR60_000180</name>
</gene>
<dbReference type="Gene3D" id="3.40.50.1980">
    <property type="entry name" value="Nitrogenase molybdenum iron protein domain"/>
    <property type="match status" value="2"/>
</dbReference>
<keyword evidence="1" id="KW-0732">Signal</keyword>
<evidence type="ECO:0000313" key="4">
    <source>
        <dbReference type="Proteomes" id="UP000542353"/>
    </source>
</evidence>
<dbReference type="RefSeq" id="WP_347339284.1">
    <property type="nucleotide sequence ID" value="NZ_JACHIH010000001.1"/>
</dbReference>
<evidence type="ECO:0000256" key="1">
    <source>
        <dbReference type="SAM" id="SignalP"/>
    </source>
</evidence>
<dbReference type="SUPFAM" id="SSF53807">
    <property type="entry name" value="Helical backbone' metal receptor"/>
    <property type="match status" value="1"/>
</dbReference>
<feature type="domain" description="Fe/B12 periplasmic-binding" evidence="2">
    <location>
        <begin position="26"/>
        <end position="278"/>
    </location>
</feature>
<name>A0A7W7Z028_9BRAD</name>
<keyword evidence="4" id="KW-1185">Reference proteome</keyword>
<dbReference type="AlphaFoldDB" id="A0A7W7Z028"/>
<feature type="signal peptide" evidence="1">
    <location>
        <begin position="1"/>
        <end position="21"/>
    </location>
</feature>
<reference evidence="3 4" key="1">
    <citation type="submission" date="2020-08" db="EMBL/GenBank/DDBJ databases">
        <title>Genomic Encyclopedia of Type Strains, Phase IV (KMG-IV): sequencing the most valuable type-strain genomes for metagenomic binning, comparative biology and taxonomic classification.</title>
        <authorList>
            <person name="Goeker M."/>
        </authorList>
    </citation>
    <scope>NUCLEOTIDE SEQUENCE [LARGE SCALE GENOMIC DNA]</scope>
    <source>
        <strain evidence="3 4">DSM 12706</strain>
    </source>
</reference>
<evidence type="ECO:0000313" key="3">
    <source>
        <dbReference type="EMBL" id="MBB5045451.1"/>
    </source>
</evidence>
<organism evidence="3 4">
    <name type="scientific">Rhodopseudomonas rhenobacensis</name>
    <dbReference type="NCBI Taxonomy" id="87461"/>
    <lineage>
        <taxon>Bacteria</taxon>
        <taxon>Pseudomonadati</taxon>
        <taxon>Pseudomonadota</taxon>
        <taxon>Alphaproteobacteria</taxon>
        <taxon>Hyphomicrobiales</taxon>
        <taxon>Nitrobacteraceae</taxon>
        <taxon>Rhodopseudomonas</taxon>
    </lineage>
</organism>
<accession>A0A7W7Z028</accession>
<sequence>MSRRVPLAVLALLGAIPQAAAQPLPRIASTNVCTDQLLMTLADPAQIIGLSPYSRDPAQSFAAAEARRYRLLSGGAEDILMLKPDAVVSGQYDKRATRELLRQQGVRVVEFDVVPPSLDAIKQQIVAMAALVGHPERAAPAVARLDASIARARAMAAHNPIRVLPLWRRGWVSGAGSLISLLFAETGLVNAAADLGIASGGFASLEAIIAARPDILLVSDGGDFAEDEGTALLLHPALERFYPPSKRIVLPERLTVCGGAMLADALDLLVAELTRMSR</sequence>
<dbReference type="Pfam" id="PF01497">
    <property type="entry name" value="Peripla_BP_2"/>
    <property type="match status" value="1"/>
</dbReference>
<protein>
    <submittedName>
        <fullName evidence="3">Iron complex transport system substrate-binding protein</fullName>
    </submittedName>
</protein>
<dbReference type="InterPro" id="IPR002491">
    <property type="entry name" value="ABC_transptr_periplasmic_BD"/>
</dbReference>
<dbReference type="PANTHER" id="PTHR30535:SF35">
    <property type="entry name" value="PERIPLASMIC BINDING PROTEIN"/>
    <property type="match status" value="1"/>
</dbReference>
<dbReference type="PROSITE" id="PS50983">
    <property type="entry name" value="FE_B12_PBP"/>
    <property type="match status" value="1"/>
</dbReference>
<dbReference type="InterPro" id="IPR050902">
    <property type="entry name" value="ABC_Transporter_SBP"/>
</dbReference>
<proteinExistence type="predicted"/>
<evidence type="ECO:0000259" key="2">
    <source>
        <dbReference type="PROSITE" id="PS50983"/>
    </source>
</evidence>